<keyword evidence="1" id="KW-0489">Methyltransferase</keyword>
<dbReference type="EMBL" id="MT142985">
    <property type="protein sequence ID" value="QJA91401.1"/>
    <property type="molecule type" value="Genomic_DNA"/>
</dbReference>
<keyword evidence="1" id="KW-0808">Transferase</keyword>
<dbReference type="SUPFAM" id="SSF53335">
    <property type="entry name" value="S-adenosyl-L-methionine-dependent methyltransferases"/>
    <property type="match status" value="1"/>
</dbReference>
<sequence>MNNWSRPALKTLINKPNLVGAEIGVDSGENALYILTYLDIKKLYLIDIWKGYNGLNGHGVIGNNDIAENCFNQARERLKDYNNKIVWIRDYSTKAVKLIDDEELDFVYIDGNHRYEYVKEDIIAYYLKVKIGGLVSGHDFKEDEPGVEKAVREILINIQKETVYKQNWDWWAIKRSDNE</sequence>
<dbReference type="Pfam" id="PF13578">
    <property type="entry name" value="Methyltransf_24"/>
    <property type="match status" value="1"/>
</dbReference>
<dbReference type="GO" id="GO:0008168">
    <property type="term" value="F:methyltransferase activity"/>
    <property type="evidence" value="ECO:0007669"/>
    <property type="project" value="UniProtKB-KW"/>
</dbReference>
<dbReference type="InterPro" id="IPR029063">
    <property type="entry name" value="SAM-dependent_MTases_sf"/>
</dbReference>
<reference evidence="1" key="1">
    <citation type="submission" date="2020-03" db="EMBL/GenBank/DDBJ databases">
        <title>The deep terrestrial virosphere.</title>
        <authorList>
            <person name="Holmfeldt K."/>
            <person name="Nilsson E."/>
            <person name="Simone D."/>
            <person name="Lopez-Fernandez M."/>
            <person name="Wu X."/>
            <person name="de Brujin I."/>
            <person name="Lundin D."/>
            <person name="Andersson A."/>
            <person name="Bertilsson S."/>
            <person name="Dopson M."/>
        </authorList>
    </citation>
    <scope>NUCLEOTIDE SEQUENCE</scope>
    <source>
        <strain evidence="1">MM415B03374</strain>
    </source>
</reference>
<evidence type="ECO:0000313" key="1">
    <source>
        <dbReference type="EMBL" id="QJA91401.1"/>
    </source>
</evidence>
<proteinExistence type="predicted"/>
<dbReference type="Gene3D" id="3.40.50.150">
    <property type="entry name" value="Vaccinia Virus protein VP39"/>
    <property type="match status" value="1"/>
</dbReference>
<organism evidence="1">
    <name type="scientific">viral metagenome</name>
    <dbReference type="NCBI Taxonomy" id="1070528"/>
    <lineage>
        <taxon>unclassified sequences</taxon>
        <taxon>metagenomes</taxon>
        <taxon>organismal metagenomes</taxon>
    </lineage>
</organism>
<dbReference type="GO" id="GO:0032259">
    <property type="term" value="P:methylation"/>
    <property type="evidence" value="ECO:0007669"/>
    <property type="project" value="UniProtKB-KW"/>
</dbReference>
<dbReference type="AlphaFoldDB" id="A0A6M3LDY2"/>
<dbReference type="PANTHER" id="PTHR37909:SF1">
    <property type="entry name" value="S-ADENOSYL-L-METHIONINE-DEPENDENT METHYLTRANSFERASES SUPERFAMILY PROTEIN"/>
    <property type="match status" value="1"/>
</dbReference>
<dbReference type="PANTHER" id="PTHR37909">
    <property type="entry name" value="S-ADENOSYL-L-METHIONINE-DEPENDENT METHYLTRANSFERASES SUPERFAMILY PROTEIN"/>
    <property type="match status" value="1"/>
</dbReference>
<protein>
    <submittedName>
        <fullName evidence="1">Putative methyltransferase</fullName>
    </submittedName>
</protein>
<name>A0A6M3LDY2_9ZZZZ</name>
<accession>A0A6M3LDY2</accession>
<gene>
    <name evidence="1" type="ORF">MM415B03374_0009</name>
</gene>